<dbReference type="AlphaFoldDB" id="A0A1S7U8R2"/>
<reference evidence="2" key="1">
    <citation type="submission" date="2016-01" db="EMBL/GenBank/DDBJ databases">
        <authorList>
            <person name="Regsiter A."/>
            <person name="william w."/>
        </authorList>
    </citation>
    <scope>NUCLEOTIDE SEQUENCE</scope>
    <source>
        <strain evidence="2">NCPPB 1641</strain>
    </source>
</reference>
<accession>A0A1S7U8R2</accession>
<sequence>MVKGVAMGSYHVRDLGSLYATTIDELPNLVSVDNDFIVDGDTAGVDIGNVLVAGRGQNIPSATLTVGMKLVACGGAITLEHPFDISGTKPITAAQHLLEETGRRHALPTRGAGAGQWIATIIKQV</sequence>
<evidence type="ECO:0000313" key="2">
    <source>
        <dbReference type="EMBL" id="CVI63259.1"/>
    </source>
</evidence>
<gene>
    <name evidence="2" type="ORF">AGR7A_pAt20160</name>
</gene>
<dbReference type="Proteomes" id="UP000192140">
    <property type="component" value="Unassembled WGS sequence"/>
</dbReference>
<feature type="domain" description="Thiolase C-terminal" evidence="1">
    <location>
        <begin position="69"/>
        <end position="123"/>
    </location>
</feature>
<dbReference type="InterPro" id="IPR020617">
    <property type="entry name" value="Thiolase_C"/>
</dbReference>
<organism evidence="2 3">
    <name type="scientific">Agrobacterium deltaense NCPPB 1641</name>
    <dbReference type="NCBI Taxonomy" id="1183425"/>
    <lineage>
        <taxon>Bacteria</taxon>
        <taxon>Pseudomonadati</taxon>
        <taxon>Pseudomonadota</taxon>
        <taxon>Alphaproteobacteria</taxon>
        <taxon>Hyphomicrobiales</taxon>
        <taxon>Rhizobiaceae</taxon>
        <taxon>Rhizobium/Agrobacterium group</taxon>
        <taxon>Agrobacterium</taxon>
    </lineage>
</organism>
<evidence type="ECO:0000259" key="1">
    <source>
        <dbReference type="Pfam" id="PF02803"/>
    </source>
</evidence>
<proteinExistence type="predicted"/>
<comment type="caution">
    <text evidence="2">The sequence shown here is derived from an EMBL/GenBank/DDBJ whole genome shotgun (WGS) entry which is preliminary data.</text>
</comment>
<dbReference type="InterPro" id="IPR016039">
    <property type="entry name" value="Thiolase-like"/>
</dbReference>
<name>A0A1S7U8R2_9HYPH</name>
<evidence type="ECO:0000313" key="3">
    <source>
        <dbReference type="Proteomes" id="UP000192140"/>
    </source>
</evidence>
<dbReference type="SUPFAM" id="SSF53901">
    <property type="entry name" value="Thiolase-like"/>
    <property type="match status" value="1"/>
</dbReference>
<dbReference type="EMBL" id="FCNP01000049">
    <property type="protein sequence ID" value="CVI63259.1"/>
    <property type="molecule type" value="Genomic_DNA"/>
</dbReference>
<dbReference type="GO" id="GO:0016747">
    <property type="term" value="F:acyltransferase activity, transferring groups other than amino-acyl groups"/>
    <property type="evidence" value="ECO:0007669"/>
    <property type="project" value="InterPro"/>
</dbReference>
<protein>
    <recommendedName>
        <fullName evidence="1">Thiolase C-terminal domain-containing protein</fullName>
    </recommendedName>
</protein>
<dbReference type="Pfam" id="PF02803">
    <property type="entry name" value="Thiolase_C"/>
    <property type="match status" value="1"/>
</dbReference>
<dbReference type="Gene3D" id="3.40.47.10">
    <property type="match status" value="1"/>
</dbReference>
<keyword evidence="3" id="KW-1185">Reference proteome</keyword>